<dbReference type="Pfam" id="PF01040">
    <property type="entry name" value="UbiA"/>
    <property type="match status" value="1"/>
</dbReference>
<dbReference type="PANTHER" id="PTHR11048">
    <property type="entry name" value="PRENYLTRANSFERASES"/>
    <property type="match status" value="1"/>
</dbReference>
<feature type="transmembrane region" description="Helical" evidence="6">
    <location>
        <begin position="225"/>
        <end position="249"/>
    </location>
</feature>
<keyword evidence="4 6" id="KW-1133">Transmembrane helix</keyword>
<comment type="subcellular location">
    <subcellularLocation>
        <location evidence="1">Membrane</location>
        <topology evidence="1">Multi-pass membrane protein</topology>
    </subcellularLocation>
</comment>
<keyword evidence="5 6" id="KW-0472">Membrane</keyword>
<feature type="transmembrane region" description="Helical" evidence="6">
    <location>
        <begin position="387"/>
        <end position="412"/>
    </location>
</feature>
<dbReference type="Gene3D" id="1.10.357.140">
    <property type="entry name" value="UbiA prenyltransferase"/>
    <property type="match status" value="1"/>
</dbReference>
<dbReference type="PANTHER" id="PTHR11048:SF5">
    <property type="entry name" value="DECAPRENYL-PHOSPHATE PHOSPHORIBOSYLTRANSFERASE"/>
    <property type="match status" value="1"/>
</dbReference>
<sequence length="479" mass="52306">MHDATDTADTAVPLFVDLDGTLLKSDLLVESAFALLKRAPLMIFPMLMWLLHGKARLKAEIAQRASLETAALPFQKDFLAWLRDEAAQRPVWLASASDARLVTPIAEYLGLFAGVLASDGRRNLAGAHKREAILEVTGGGAFDYAGNARPDLAIWARARRAVVVNPEPGIERAARAGARVERVFDDRPPALRAYLRALRVHQWMKNLLLGVPVLTAHAWSDGDAIGAAIVAFVAFGLCASATYLLNDLLDLPADRVHPSKSRRPLAAGDLPLMHAVLLMPALLATGLGLAATLPPAFPLTLLAYLVLTVSYSLHFKTYMLIDVILLAGLYTVRIVAGAFAIDVAVSSWLLAFSTFIFMSLALVKRCSELLTLERLQRTAARGRDYRVSDLPCLGAMGVSSGYLAVLVLALFIDSPGSVAHYTHVWVLWLLCPLMLYWVSRLWIKTWRGEMHEDPLVYSLRDRASWIILVAMAAITVAAA</sequence>
<dbReference type="CDD" id="cd13963">
    <property type="entry name" value="PT_UbiA_2"/>
    <property type="match status" value="1"/>
</dbReference>
<dbReference type="InterPro" id="IPR036412">
    <property type="entry name" value="HAD-like_sf"/>
</dbReference>
<dbReference type="InterPro" id="IPR039653">
    <property type="entry name" value="Prenyltransferase"/>
</dbReference>
<dbReference type="InterPro" id="IPR023214">
    <property type="entry name" value="HAD_sf"/>
</dbReference>
<dbReference type="InterPro" id="IPR044878">
    <property type="entry name" value="UbiA_sf"/>
</dbReference>
<comment type="caution">
    <text evidence="7">The sequence shown here is derived from an EMBL/GenBank/DDBJ whole genome shotgun (WGS) entry which is preliminary data.</text>
</comment>
<organism evidence="7 8">
    <name type="scientific">Plasticicumulans lactativorans</name>
    <dbReference type="NCBI Taxonomy" id="1133106"/>
    <lineage>
        <taxon>Bacteria</taxon>
        <taxon>Pseudomonadati</taxon>
        <taxon>Pseudomonadota</taxon>
        <taxon>Gammaproteobacteria</taxon>
        <taxon>Candidatus Competibacteraceae</taxon>
        <taxon>Plasticicumulans</taxon>
    </lineage>
</organism>
<protein>
    <submittedName>
        <fullName evidence="7">4-hydroxybenzoate polyprenyltransferase</fullName>
    </submittedName>
</protein>
<evidence type="ECO:0000313" key="8">
    <source>
        <dbReference type="Proteomes" id="UP000295765"/>
    </source>
</evidence>
<feature type="transmembrane region" description="Helical" evidence="6">
    <location>
        <begin position="320"/>
        <end position="341"/>
    </location>
</feature>
<dbReference type="SUPFAM" id="SSF56784">
    <property type="entry name" value="HAD-like"/>
    <property type="match status" value="1"/>
</dbReference>
<evidence type="ECO:0000256" key="4">
    <source>
        <dbReference type="ARBA" id="ARBA00022989"/>
    </source>
</evidence>
<dbReference type="OrthoDB" id="9803632at2"/>
<keyword evidence="2" id="KW-1003">Cell membrane</keyword>
<feature type="transmembrane region" description="Helical" evidence="6">
    <location>
        <begin position="347"/>
        <end position="366"/>
    </location>
</feature>
<evidence type="ECO:0000313" key="7">
    <source>
        <dbReference type="EMBL" id="TCO78137.1"/>
    </source>
</evidence>
<dbReference type="InterPro" id="IPR000537">
    <property type="entry name" value="UbiA_prenyltransferase"/>
</dbReference>
<dbReference type="Proteomes" id="UP000295765">
    <property type="component" value="Unassembled WGS sequence"/>
</dbReference>
<evidence type="ECO:0000256" key="5">
    <source>
        <dbReference type="ARBA" id="ARBA00023136"/>
    </source>
</evidence>
<dbReference type="EMBL" id="SLWY01000023">
    <property type="protein sequence ID" value="TCO78137.1"/>
    <property type="molecule type" value="Genomic_DNA"/>
</dbReference>
<accession>A0A4R2KYZ1</accession>
<keyword evidence="8" id="KW-1185">Reference proteome</keyword>
<keyword evidence="3 6" id="KW-0812">Transmembrane</keyword>
<evidence type="ECO:0000256" key="3">
    <source>
        <dbReference type="ARBA" id="ARBA00022692"/>
    </source>
</evidence>
<dbReference type="GO" id="GO:0016765">
    <property type="term" value="F:transferase activity, transferring alkyl or aryl (other than methyl) groups"/>
    <property type="evidence" value="ECO:0007669"/>
    <property type="project" value="InterPro"/>
</dbReference>
<feature type="transmembrane region" description="Helical" evidence="6">
    <location>
        <begin position="418"/>
        <end position="438"/>
    </location>
</feature>
<reference evidence="7 8" key="1">
    <citation type="submission" date="2019-03" db="EMBL/GenBank/DDBJ databases">
        <title>Genomic Encyclopedia of Type Strains, Phase IV (KMG-IV): sequencing the most valuable type-strain genomes for metagenomic binning, comparative biology and taxonomic classification.</title>
        <authorList>
            <person name="Goeker M."/>
        </authorList>
    </citation>
    <scope>NUCLEOTIDE SEQUENCE [LARGE SCALE GENOMIC DNA]</scope>
    <source>
        <strain evidence="7 8">DSM 25287</strain>
    </source>
</reference>
<gene>
    <name evidence="7" type="ORF">EV699_12314</name>
</gene>
<dbReference type="GO" id="GO:0009247">
    <property type="term" value="P:glycolipid biosynthetic process"/>
    <property type="evidence" value="ECO:0007669"/>
    <property type="project" value="TreeGrafter"/>
</dbReference>
<name>A0A4R2KYZ1_9GAMM</name>
<proteinExistence type="predicted"/>
<evidence type="ECO:0000256" key="6">
    <source>
        <dbReference type="SAM" id="Phobius"/>
    </source>
</evidence>
<dbReference type="RefSeq" id="WP_132545121.1">
    <property type="nucleotide sequence ID" value="NZ_SLWY01000023.1"/>
</dbReference>
<dbReference type="NCBIfam" id="NF006088">
    <property type="entry name" value="PRK08238.1"/>
    <property type="match status" value="1"/>
</dbReference>
<dbReference type="Gene3D" id="3.40.50.1000">
    <property type="entry name" value="HAD superfamily/HAD-like"/>
    <property type="match status" value="1"/>
</dbReference>
<dbReference type="AlphaFoldDB" id="A0A4R2KYZ1"/>
<evidence type="ECO:0000256" key="2">
    <source>
        <dbReference type="ARBA" id="ARBA00022475"/>
    </source>
</evidence>
<dbReference type="GO" id="GO:0005886">
    <property type="term" value="C:plasma membrane"/>
    <property type="evidence" value="ECO:0007669"/>
    <property type="project" value="TreeGrafter"/>
</dbReference>
<keyword evidence="7" id="KW-0808">Transferase</keyword>
<evidence type="ECO:0000256" key="1">
    <source>
        <dbReference type="ARBA" id="ARBA00004141"/>
    </source>
</evidence>